<evidence type="ECO:0000313" key="2">
    <source>
        <dbReference type="Proteomes" id="UP000823860"/>
    </source>
</evidence>
<organism evidence="1 2">
    <name type="scientific">Candidatus Bacteroides intestinavium</name>
    <dbReference type="NCBI Taxonomy" id="2838469"/>
    <lineage>
        <taxon>Bacteria</taxon>
        <taxon>Pseudomonadati</taxon>
        <taxon>Bacteroidota</taxon>
        <taxon>Bacteroidia</taxon>
        <taxon>Bacteroidales</taxon>
        <taxon>Bacteroidaceae</taxon>
        <taxon>Bacteroides</taxon>
    </lineage>
</organism>
<name>A0A9D2HTX0_9BACE</name>
<reference evidence="1" key="1">
    <citation type="journal article" date="2021" name="PeerJ">
        <title>Extensive microbial diversity within the chicken gut microbiome revealed by metagenomics and culture.</title>
        <authorList>
            <person name="Gilroy R."/>
            <person name="Ravi A."/>
            <person name="Getino M."/>
            <person name="Pursley I."/>
            <person name="Horton D.L."/>
            <person name="Alikhan N.F."/>
            <person name="Baker D."/>
            <person name="Gharbi K."/>
            <person name="Hall N."/>
            <person name="Watson M."/>
            <person name="Adriaenssens E.M."/>
            <person name="Foster-Nyarko E."/>
            <person name="Jarju S."/>
            <person name="Secka A."/>
            <person name="Antonio M."/>
            <person name="Oren A."/>
            <person name="Chaudhuri R.R."/>
            <person name="La Ragione R."/>
            <person name="Hildebrand F."/>
            <person name="Pallen M.J."/>
        </authorList>
    </citation>
    <scope>NUCLEOTIDE SEQUENCE</scope>
    <source>
        <strain evidence="1">ChiHecec1B25-7008</strain>
    </source>
</reference>
<dbReference type="Proteomes" id="UP000823860">
    <property type="component" value="Unassembled WGS sequence"/>
</dbReference>
<accession>A0A9D2HTX0</accession>
<proteinExistence type="predicted"/>
<reference evidence="1" key="2">
    <citation type="submission" date="2021-04" db="EMBL/GenBank/DDBJ databases">
        <authorList>
            <person name="Gilroy R."/>
        </authorList>
    </citation>
    <scope>NUCLEOTIDE SEQUENCE</scope>
    <source>
        <strain evidence="1">ChiHecec1B25-7008</strain>
    </source>
</reference>
<comment type="caution">
    <text evidence="1">The sequence shown here is derived from an EMBL/GenBank/DDBJ whole genome shotgun (WGS) entry which is preliminary data.</text>
</comment>
<dbReference type="AlphaFoldDB" id="A0A9D2HTX0"/>
<evidence type="ECO:0000313" key="1">
    <source>
        <dbReference type="EMBL" id="HJA84389.1"/>
    </source>
</evidence>
<gene>
    <name evidence="1" type="ORF">H9785_10540</name>
</gene>
<dbReference type="EMBL" id="DWZE01000131">
    <property type="protein sequence ID" value="HJA84389.1"/>
    <property type="molecule type" value="Genomic_DNA"/>
</dbReference>
<sequence length="252" mass="28371">MSSSPFPSFRPRPSDSVSHLIFLSRLYVSMAGREEQPVSGFSRQVDALSRAMFRKAASEATPLADRLPLLSSLYGLLNGTSYIVDRRKSERWDTLAEELIHAAWAPARAGEEEILTPLCLCLADYFYFDPAPEEDPWFLFLRDTVTRFGEGLASSPHWEGLSLEESLARIGLMNRYSYMFLDHRWDRLVGEAFRHYVARALSASSPSPAVWGRLYDLSTEGNACPMDESLAAKAWERIVRTAASHALEDVSK</sequence>
<protein>
    <submittedName>
        <fullName evidence="1">Uncharacterized protein</fullName>
    </submittedName>
</protein>